<dbReference type="Proteomes" id="UP000805193">
    <property type="component" value="Unassembled WGS sequence"/>
</dbReference>
<sequence>PGERSSILAYATVHMGGGRWSGYHPHNRPNGDIATDPGRWKQNTNVVDPKRVYPSPGLPAADGARAADSPSPNSSGEGKVISDSSSEAPTTPPPPPVCKVDPQPNLLPRHDFKVVLRPQNVLKLSNLKMAEISLDMLNYINFTWLQANLKVLLDAMQNTATISTPSSDAAKVLCNVKQLKIGHAIRTVILYGLAPNHSSKGFIRKVPLSFSDAAIPANLDQSQFETYTCRGLGQFKPIILTFPGLKAPYFVTLFRVERFHNQTSLRATNAASETLKQGQPANLCAQSAAATTLRQLRDCPKRLREPCVLRRRKLAGRQAKERETRRDRTPQCGRPKDRSRTRPGGGAVVLAPACVSLRQGTGCRLLAKSRLLKDKPTMDERPQPQHYRPLEKRGLREECMRQP</sequence>
<reference evidence="1 2" key="1">
    <citation type="journal article" date="2020" name="Cell">
        <title>Large-Scale Comparative Analyses of Tick Genomes Elucidate Their Genetic Diversity and Vector Capacities.</title>
        <authorList>
            <consortium name="Tick Genome and Microbiome Consortium (TIGMIC)"/>
            <person name="Jia N."/>
            <person name="Wang J."/>
            <person name="Shi W."/>
            <person name="Du L."/>
            <person name="Sun Y."/>
            <person name="Zhan W."/>
            <person name="Jiang J.F."/>
            <person name="Wang Q."/>
            <person name="Zhang B."/>
            <person name="Ji P."/>
            <person name="Bell-Sakyi L."/>
            <person name="Cui X.M."/>
            <person name="Yuan T.T."/>
            <person name="Jiang B.G."/>
            <person name="Yang W.F."/>
            <person name="Lam T.T."/>
            <person name="Chang Q.C."/>
            <person name="Ding S.J."/>
            <person name="Wang X.J."/>
            <person name="Zhu J.G."/>
            <person name="Ruan X.D."/>
            <person name="Zhao L."/>
            <person name="Wei J.T."/>
            <person name="Ye R.Z."/>
            <person name="Que T.C."/>
            <person name="Du C.H."/>
            <person name="Zhou Y.H."/>
            <person name="Cheng J.X."/>
            <person name="Dai P.F."/>
            <person name="Guo W.B."/>
            <person name="Han X.H."/>
            <person name="Huang E.J."/>
            <person name="Li L.F."/>
            <person name="Wei W."/>
            <person name="Gao Y.C."/>
            <person name="Liu J.Z."/>
            <person name="Shao H.Z."/>
            <person name="Wang X."/>
            <person name="Wang C.C."/>
            <person name="Yang T.C."/>
            <person name="Huo Q.B."/>
            <person name="Li W."/>
            <person name="Chen H.Y."/>
            <person name="Chen S.E."/>
            <person name="Zhou L.G."/>
            <person name="Ni X.B."/>
            <person name="Tian J.H."/>
            <person name="Sheng Y."/>
            <person name="Liu T."/>
            <person name="Pan Y.S."/>
            <person name="Xia L.Y."/>
            <person name="Li J."/>
            <person name="Zhao F."/>
            <person name="Cao W.C."/>
        </authorList>
    </citation>
    <scope>NUCLEOTIDE SEQUENCE [LARGE SCALE GENOMIC DNA]</scope>
    <source>
        <strain evidence="1">Iper-2018</strain>
    </source>
</reference>
<protein>
    <submittedName>
        <fullName evidence="1">Uncharacterized protein</fullName>
    </submittedName>
</protein>
<organism evidence="1 2">
    <name type="scientific">Ixodes persulcatus</name>
    <name type="common">Taiga tick</name>
    <dbReference type="NCBI Taxonomy" id="34615"/>
    <lineage>
        <taxon>Eukaryota</taxon>
        <taxon>Metazoa</taxon>
        <taxon>Ecdysozoa</taxon>
        <taxon>Arthropoda</taxon>
        <taxon>Chelicerata</taxon>
        <taxon>Arachnida</taxon>
        <taxon>Acari</taxon>
        <taxon>Parasitiformes</taxon>
        <taxon>Ixodida</taxon>
        <taxon>Ixodoidea</taxon>
        <taxon>Ixodidae</taxon>
        <taxon>Ixodinae</taxon>
        <taxon>Ixodes</taxon>
    </lineage>
</organism>
<keyword evidence="2" id="KW-1185">Reference proteome</keyword>
<feature type="non-terminal residue" evidence="1">
    <location>
        <position position="1"/>
    </location>
</feature>
<comment type="caution">
    <text evidence="1">The sequence shown here is derived from an EMBL/GenBank/DDBJ whole genome shotgun (WGS) entry which is preliminary data.</text>
</comment>
<dbReference type="EMBL" id="JABSTQ010009225">
    <property type="protein sequence ID" value="KAG0431412.1"/>
    <property type="molecule type" value="Genomic_DNA"/>
</dbReference>
<evidence type="ECO:0000313" key="1">
    <source>
        <dbReference type="EMBL" id="KAG0431412.1"/>
    </source>
</evidence>
<evidence type="ECO:0000313" key="2">
    <source>
        <dbReference type="Proteomes" id="UP000805193"/>
    </source>
</evidence>
<proteinExistence type="predicted"/>
<gene>
    <name evidence="1" type="ORF">HPB47_021809</name>
</gene>
<name>A0AC60QBL9_IXOPE</name>
<accession>A0AC60QBL9</accession>